<evidence type="ECO:0000256" key="1">
    <source>
        <dbReference type="SAM" id="Phobius"/>
    </source>
</evidence>
<keyword evidence="1" id="KW-0472">Membrane</keyword>
<keyword evidence="1" id="KW-0812">Transmembrane</keyword>
<dbReference type="STRING" id="307507.A0A2V0PKF6"/>
<gene>
    <name evidence="2" type="ORF">Rsub_11333</name>
</gene>
<keyword evidence="1" id="KW-1133">Transmembrane helix</keyword>
<dbReference type="Gene3D" id="3.40.50.150">
    <property type="entry name" value="Vaccinia Virus protein VP39"/>
    <property type="match status" value="1"/>
</dbReference>
<feature type="transmembrane region" description="Helical" evidence="1">
    <location>
        <begin position="15"/>
        <end position="31"/>
    </location>
</feature>
<organism evidence="2 3">
    <name type="scientific">Raphidocelis subcapitata</name>
    <dbReference type="NCBI Taxonomy" id="307507"/>
    <lineage>
        <taxon>Eukaryota</taxon>
        <taxon>Viridiplantae</taxon>
        <taxon>Chlorophyta</taxon>
        <taxon>core chlorophytes</taxon>
        <taxon>Chlorophyceae</taxon>
        <taxon>CS clade</taxon>
        <taxon>Sphaeropleales</taxon>
        <taxon>Selenastraceae</taxon>
        <taxon>Raphidocelis</taxon>
    </lineage>
</organism>
<dbReference type="CDD" id="cd02440">
    <property type="entry name" value="AdoMet_MTases"/>
    <property type="match status" value="1"/>
</dbReference>
<dbReference type="Proteomes" id="UP000247498">
    <property type="component" value="Unassembled WGS sequence"/>
</dbReference>
<dbReference type="AlphaFoldDB" id="A0A2V0PKF6"/>
<sequence>MAFAPPNGVQRTPNVIWGAVGMLVGFLLAGLRSSLQAPGGAAAPISLAASASGAAAADPGWPPRVFPGEDNPLFAFYEGYKKGPVIHKWSQYFDVYHRHFSRFRGKEVHFLEVGVQSGGSIELWRHYFGPGLHYYGVDINPYTKPLFEGPNTKIFVGSQEDREFWRRTLAELPPMDIVLDDGGHSMTQQTVTFEEVYEQVKEGGIYMVEDTATSYADGYAGQIWGSFGGGPKKPGTFIELAKDKVDELNGWYHTATKFTQTTTAMAFYDQIVVFEKRDHPKPAFPLQVGSVGMDYAPPKNADGSMDPAVLADLKKRYANP</sequence>
<evidence type="ECO:0000313" key="3">
    <source>
        <dbReference type="Proteomes" id="UP000247498"/>
    </source>
</evidence>
<reference evidence="2 3" key="1">
    <citation type="journal article" date="2018" name="Sci. Rep.">
        <title>Raphidocelis subcapitata (=Pseudokirchneriella subcapitata) provides an insight into genome evolution and environmental adaptations in the Sphaeropleales.</title>
        <authorList>
            <person name="Suzuki S."/>
            <person name="Yamaguchi H."/>
            <person name="Nakajima N."/>
            <person name="Kawachi M."/>
        </authorList>
    </citation>
    <scope>NUCLEOTIDE SEQUENCE [LARGE SCALE GENOMIC DNA]</scope>
    <source>
        <strain evidence="2 3">NIES-35</strain>
    </source>
</reference>
<accession>A0A2V0PKF6</accession>
<comment type="caution">
    <text evidence="2">The sequence shown here is derived from an EMBL/GenBank/DDBJ whole genome shotgun (WGS) entry which is preliminary data.</text>
</comment>
<dbReference type="InterPro" id="IPR029063">
    <property type="entry name" value="SAM-dependent_MTases_sf"/>
</dbReference>
<protein>
    <submittedName>
        <fullName evidence="2">Uncharacterized protein</fullName>
    </submittedName>
</protein>
<name>A0A2V0PKF6_9CHLO</name>
<proteinExistence type="predicted"/>
<dbReference type="SUPFAM" id="SSF53335">
    <property type="entry name" value="S-adenosyl-L-methionine-dependent methyltransferases"/>
    <property type="match status" value="1"/>
</dbReference>
<evidence type="ECO:0000313" key="2">
    <source>
        <dbReference type="EMBL" id="GBF97807.1"/>
    </source>
</evidence>
<dbReference type="OrthoDB" id="567606at2759"/>
<keyword evidence="3" id="KW-1185">Reference proteome</keyword>
<dbReference type="EMBL" id="BDRX01000108">
    <property type="protein sequence ID" value="GBF97807.1"/>
    <property type="molecule type" value="Genomic_DNA"/>
</dbReference>
<dbReference type="InParanoid" id="A0A2V0PKF6"/>